<dbReference type="AlphaFoldDB" id="A0A433CY29"/>
<dbReference type="EMBL" id="RBNI01010852">
    <property type="protein sequence ID" value="RUP43494.1"/>
    <property type="molecule type" value="Genomic_DNA"/>
</dbReference>
<proteinExistence type="predicted"/>
<accession>A0A433CY29</accession>
<protein>
    <submittedName>
        <fullName evidence="1">Uncharacterized protein</fullName>
    </submittedName>
</protein>
<evidence type="ECO:0000313" key="2">
    <source>
        <dbReference type="Proteomes" id="UP000268093"/>
    </source>
</evidence>
<evidence type="ECO:0000313" key="1">
    <source>
        <dbReference type="EMBL" id="RUP43494.1"/>
    </source>
</evidence>
<sequence length="80" mass="8721">MSITPNTTLGYWSIARSIRLETVHGILFSQPLCPIDTASHATAKFGSGFPQMKLGKAALCSTYFKLPSLANYLLCQPVMN</sequence>
<keyword evidence="2" id="KW-1185">Reference proteome</keyword>
<dbReference type="Proteomes" id="UP000268093">
    <property type="component" value="Unassembled WGS sequence"/>
</dbReference>
<comment type="caution">
    <text evidence="1">The sequence shown here is derived from an EMBL/GenBank/DDBJ whole genome shotgun (WGS) entry which is preliminary data.</text>
</comment>
<reference evidence="1 2" key="1">
    <citation type="journal article" date="2018" name="New Phytol.">
        <title>Phylogenomics of Endogonaceae and evolution of mycorrhizas within Mucoromycota.</title>
        <authorList>
            <person name="Chang Y."/>
            <person name="Desiro A."/>
            <person name="Na H."/>
            <person name="Sandor L."/>
            <person name="Lipzen A."/>
            <person name="Clum A."/>
            <person name="Barry K."/>
            <person name="Grigoriev I.V."/>
            <person name="Martin F.M."/>
            <person name="Stajich J.E."/>
            <person name="Smith M.E."/>
            <person name="Bonito G."/>
            <person name="Spatafora J.W."/>
        </authorList>
    </citation>
    <scope>NUCLEOTIDE SEQUENCE [LARGE SCALE GENOMIC DNA]</scope>
    <source>
        <strain evidence="1 2">GMNB39</strain>
    </source>
</reference>
<gene>
    <name evidence="1" type="ORF">BC936DRAFT_137088</name>
</gene>
<name>A0A433CY29_9FUNG</name>
<organism evidence="1 2">
    <name type="scientific">Jimgerdemannia flammicorona</name>
    <dbReference type="NCBI Taxonomy" id="994334"/>
    <lineage>
        <taxon>Eukaryota</taxon>
        <taxon>Fungi</taxon>
        <taxon>Fungi incertae sedis</taxon>
        <taxon>Mucoromycota</taxon>
        <taxon>Mucoromycotina</taxon>
        <taxon>Endogonomycetes</taxon>
        <taxon>Endogonales</taxon>
        <taxon>Endogonaceae</taxon>
        <taxon>Jimgerdemannia</taxon>
    </lineage>
</organism>